<dbReference type="Proteomes" id="UP000245634">
    <property type="component" value="Unassembled WGS sequence"/>
</dbReference>
<accession>A0A316D981</accession>
<feature type="compositionally biased region" description="Polar residues" evidence="6">
    <location>
        <begin position="1462"/>
        <end position="1479"/>
    </location>
</feature>
<keyword evidence="4 8" id="KW-0732">Signal</keyword>
<keyword evidence="7" id="KW-0812">Transmembrane</keyword>
<dbReference type="PROSITE" id="PS50847">
    <property type="entry name" value="GRAM_POS_ANCHORING"/>
    <property type="match status" value="1"/>
</dbReference>
<dbReference type="InterPro" id="IPR033764">
    <property type="entry name" value="Sdr_B"/>
</dbReference>
<reference evidence="10 11" key="1">
    <citation type="submission" date="2018-05" db="EMBL/GenBank/DDBJ databases">
        <title>Genomic Encyclopedia of Type Strains, Phase IV (KMG-IV): sequencing the most valuable type-strain genomes for metagenomic binning, comparative biology and taxonomic classification.</title>
        <authorList>
            <person name="Goeker M."/>
        </authorList>
    </citation>
    <scope>NUCLEOTIDE SEQUENCE [LARGE SCALE GENOMIC DNA]</scope>
    <source>
        <strain evidence="10 11">DSM 18773</strain>
    </source>
</reference>
<evidence type="ECO:0000256" key="6">
    <source>
        <dbReference type="SAM" id="MobiDB-lite"/>
    </source>
</evidence>
<keyword evidence="5" id="KW-0572">Peptidoglycan-anchor</keyword>
<evidence type="ECO:0000256" key="8">
    <source>
        <dbReference type="SAM" id="SignalP"/>
    </source>
</evidence>
<dbReference type="EMBL" id="QGGL01000016">
    <property type="protein sequence ID" value="PWK07911.1"/>
    <property type="molecule type" value="Genomic_DNA"/>
</dbReference>
<evidence type="ECO:0000256" key="2">
    <source>
        <dbReference type="ARBA" id="ARBA00022512"/>
    </source>
</evidence>
<dbReference type="Pfam" id="PF17210">
    <property type="entry name" value="SdrD_B"/>
    <property type="match status" value="5"/>
</dbReference>
<dbReference type="InterPro" id="IPR013783">
    <property type="entry name" value="Ig-like_fold"/>
</dbReference>
<evidence type="ECO:0000256" key="5">
    <source>
        <dbReference type="ARBA" id="ARBA00023088"/>
    </source>
</evidence>
<organism evidence="10 11">
    <name type="scientific">Tumebacillus permanentifrigoris</name>
    <dbReference type="NCBI Taxonomy" id="378543"/>
    <lineage>
        <taxon>Bacteria</taxon>
        <taxon>Bacillati</taxon>
        <taxon>Bacillota</taxon>
        <taxon>Bacilli</taxon>
        <taxon>Bacillales</taxon>
        <taxon>Alicyclobacillaceae</taxon>
        <taxon>Tumebacillus</taxon>
    </lineage>
</organism>
<evidence type="ECO:0000256" key="7">
    <source>
        <dbReference type="SAM" id="Phobius"/>
    </source>
</evidence>
<evidence type="ECO:0000256" key="1">
    <source>
        <dbReference type="ARBA" id="ARBA00004168"/>
    </source>
</evidence>
<comment type="caution">
    <text evidence="10">The sequence shown here is derived from an EMBL/GenBank/DDBJ whole genome shotgun (WGS) entry which is preliminary data.</text>
</comment>
<feature type="signal peptide" evidence="8">
    <location>
        <begin position="1"/>
        <end position="31"/>
    </location>
</feature>
<feature type="domain" description="Gram-positive cocci surface proteins LPxTG" evidence="9">
    <location>
        <begin position="1496"/>
        <end position="1528"/>
    </location>
</feature>
<comment type="subcellular location">
    <subcellularLocation>
        <location evidence="1">Secreted</location>
        <location evidence="1">Cell wall</location>
        <topology evidence="1">Peptidoglycan-anchor</topology>
    </subcellularLocation>
</comment>
<keyword evidence="11" id="KW-1185">Reference proteome</keyword>
<evidence type="ECO:0000313" key="11">
    <source>
        <dbReference type="Proteomes" id="UP000245634"/>
    </source>
</evidence>
<dbReference type="OrthoDB" id="2056845at2"/>
<sequence>MQPWKTRNKPLVLMFIFMLVMQVLTPFSAKAADAVDVGLILKFEASKPVVAAGEEFSYIINYSASSTVSNFTDPKITFTLPEGVTYTSKTDSTNTSSTVGDSVAFPGRKEVTFAFKNGVLPAGSAGKLVVNGKFENYVTPDGTAATGKIIYQAVVDGSPVELESNEVTVTATADAKWTIEKKKIRPLPEPFKGSDVQYEIVFRDLTTSTSLGKLNLKDIVVTDKLPDGAVFVSADNGGAPGPDNTVVWHLDDDLRDSKRVTLIVNYPDSISATEVTNQAEALYTPLGKAPTTVTAQVKHGFVTTPLDLGTSIAKGTNSGQREISPGQTVKFYIASLENKANLSLNSGVIQDMTPTKTVNGTPIDFRLQTVKTAAFAGVGSYDVYYTLVENPTSADWNLWTHVNASPPTSLDATALGNVKGVQFRIGTLPINFVQSEPIEMTYKVPATFVVPADSTETVKNYVTLDYEFNGINKTATSNSGVDIVSSRPLLKLEKTSSKASLIPTETTKYTLKVSNETYTSSDKLENPILVDLLPAEFEYQPDTWTITKPAGMASAPTFTAVPQADGTTKLTWAWDDANPGNLQIGETISISFDAKLKAGTKQQSIANRFQVLSSKYLNDTKFNNKKCPSCVPSDGVYSLLQVVGVNVNEDVALQSEMLVKGELDSDWSKYPDSGLTAPGGSAMYRLKILNVGNIATNKLTIVNTFARIGDNAVLNGSVGRSSQWGPLLTGPVVVPSYVTPYYSTTTGVTMNATTGADNGVWSQEPPQDLTSVTAIKFVFDDNYVIDPLDSMTFEWPMVAPVGAPTGGELAWNSFGYKMDKAGGGSVLPSEPLKIGIKILASPKAEIGDYVWLDQNENGLQDAAEPGVNGVKAELYSEGGTKLSETLTGNDFAGNPGYYLFPNLDAGNYYIVFRPSATYEGVTAAGVGADPEKDSNANPANGTTGLITLTDGEKNHAVDAGLVLKKAVLGDYVWLDANGNGQQDAAETGMNGLKVELYSGAGLLLSTTTTATNNGQDGYYDFRKLNPGTYKVKVALPSTAYGFVPKNQGAITSLDSDVNPDTGYTDTITLVQGEENLKVDAGLVKLPVGSIGDFVWMDMNNNGIQDPTEKGLNQVKVQLYNDQKVLVAQTVTADRAGAAGYYLFDNLTTGNYYVKFLVPYALTSKHVGAQKDKDSDADTQGWTELLTLLPGENLDTIDAGVYIPWPGGLSTLTKGSLGDRVWNDANANGVQDAGEKGRNGITVELYNAKNERVSSVVTADHDGKPGYYLFDNLDPGNYQVRFKLPATDSFTEARKGDSMERDSDVDPATGRTGTLLLGLGENILSVDAGLLPGKKPNALGKLGDRVWLDTNANGIQEAGESGLNGVTVQLYDESGTLLSTALTSGDSGQPGMYLFADLPKGEYRLKLIAPVGYAFTVAEASGDAQSDSNAAATGWTQQITLGEGEANLSIDAGLVKTDDASTPAPSGNPGTPDPVNSGNPATPAKPGVGGWNGHQMLPQTGEQESLLQVVGWVLFLLAGGLLLIRKYAR</sequence>
<evidence type="ECO:0000256" key="4">
    <source>
        <dbReference type="ARBA" id="ARBA00022729"/>
    </source>
</evidence>
<evidence type="ECO:0000259" key="9">
    <source>
        <dbReference type="PROSITE" id="PS50847"/>
    </source>
</evidence>
<dbReference type="PANTHER" id="PTHR23303">
    <property type="entry name" value="CARBOXYPEPTIDASE REGULATORY REGION-CONTAINING"/>
    <property type="match status" value="1"/>
</dbReference>
<dbReference type="Gene3D" id="2.60.40.740">
    <property type="match status" value="1"/>
</dbReference>
<protein>
    <submittedName>
        <fullName evidence="10">Putative repeat protein (TIGR01451 family)</fullName>
    </submittedName>
</protein>
<feature type="region of interest" description="Disordered" evidence="6">
    <location>
        <begin position="1455"/>
        <end position="1496"/>
    </location>
</feature>
<name>A0A316D981_9BACL</name>
<keyword evidence="2" id="KW-0134">Cell wall</keyword>
<dbReference type="PANTHER" id="PTHR23303:SF15">
    <property type="entry name" value="COLOSSIN-A"/>
    <property type="match status" value="1"/>
</dbReference>
<keyword evidence="7" id="KW-0472">Membrane</keyword>
<dbReference type="InterPro" id="IPR051417">
    <property type="entry name" value="SDr/BOS_complex"/>
</dbReference>
<dbReference type="InterPro" id="IPR019931">
    <property type="entry name" value="LPXTG_anchor"/>
</dbReference>
<keyword evidence="7" id="KW-1133">Transmembrane helix</keyword>
<dbReference type="Gene3D" id="2.60.40.10">
    <property type="entry name" value="Immunoglobulins"/>
    <property type="match status" value="5"/>
</dbReference>
<keyword evidence="3" id="KW-0964">Secreted</keyword>
<feature type="chain" id="PRO_5016412025" evidence="8">
    <location>
        <begin position="32"/>
        <end position="1528"/>
    </location>
</feature>
<evidence type="ECO:0000313" key="10">
    <source>
        <dbReference type="EMBL" id="PWK07911.1"/>
    </source>
</evidence>
<evidence type="ECO:0000256" key="3">
    <source>
        <dbReference type="ARBA" id="ARBA00022525"/>
    </source>
</evidence>
<feature type="transmembrane region" description="Helical" evidence="7">
    <location>
        <begin position="1504"/>
        <end position="1523"/>
    </location>
</feature>
<proteinExistence type="predicted"/>
<gene>
    <name evidence="10" type="ORF">C7459_11670</name>
</gene>
<dbReference type="SUPFAM" id="SSF117074">
    <property type="entry name" value="Hypothetical protein PA1324"/>
    <property type="match status" value="5"/>
</dbReference>